<proteinExistence type="predicted"/>
<dbReference type="InterPro" id="IPR007730">
    <property type="entry name" value="SPOR-like_dom"/>
</dbReference>
<dbReference type="Pfam" id="PF05036">
    <property type="entry name" value="SPOR"/>
    <property type="match status" value="1"/>
</dbReference>
<dbReference type="PROSITE" id="PS51724">
    <property type="entry name" value="SPOR"/>
    <property type="match status" value="1"/>
</dbReference>
<accession>A0A3B0ZM88</accession>
<keyword evidence="1" id="KW-0175">Coiled coil</keyword>
<feature type="coiled-coil region" evidence="1">
    <location>
        <begin position="139"/>
        <end position="169"/>
    </location>
</feature>
<dbReference type="GO" id="GO:0042834">
    <property type="term" value="F:peptidoglycan binding"/>
    <property type="evidence" value="ECO:0007669"/>
    <property type="project" value="InterPro"/>
</dbReference>
<evidence type="ECO:0000313" key="3">
    <source>
        <dbReference type="EMBL" id="VAW88512.1"/>
    </source>
</evidence>
<reference evidence="3" key="1">
    <citation type="submission" date="2018-06" db="EMBL/GenBank/DDBJ databases">
        <authorList>
            <person name="Zhirakovskaya E."/>
        </authorList>
    </citation>
    <scope>NUCLEOTIDE SEQUENCE</scope>
</reference>
<sequence>MPKMSLADQLDALKGKMSGLFSRSKKTAVEQTEGGTSESSLSQVKQLAPLVVAVAVLGGGGYTFQNDIMALIAPTPSNDQALALALPVVRAPVPVPVPAAEEIVTEVVSEPIRSLEIATEAQEETIELAAAPEKELAHNTDASDEMNLIERKLQAMQELQAMNEINNEESTTALEMAENEAMLVVAGNDESNVAQPFINTATSESMQSNQWTLWQASDQWAVQLMAVKTKKYLTDFISQNELEDGATYFEFTRDGEHYYALVVGVYNTHTEASEAAQTLAAEFKLEPWVRSMQSIQTAIDYDFNAPEATLALSQKF</sequence>
<organism evidence="3">
    <name type="scientific">hydrothermal vent metagenome</name>
    <dbReference type="NCBI Taxonomy" id="652676"/>
    <lineage>
        <taxon>unclassified sequences</taxon>
        <taxon>metagenomes</taxon>
        <taxon>ecological metagenomes</taxon>
    </lineage>
</organism>
<protein>
    <recommendedName>
        <fullName evidence="2">SPOR domain-containing protein</fullName>
    </recommendedName>
</protein>
<feature type="domain" description="SPOR" evidence="2">
    <location>
        <begin position="214"/>
        <end position="292"/>
    </location>
</feature>
<name>A0A3B0ZM88_9ZZZZ</name>
<evidence type="ECO:0000259" key="2">
    <source>
        <dbReference type="PROSITE" id="PS51724"/>
    </source>
</evidence>
<evidence type="ECO:0000256" key="1">
    <source>
        <dbReference type="SAM" id="Coils"/>
    </source>
</evidence>
<dbReference type="InterPro" id="IPR036680">
    <property type="entry name" value="SPOR-like_sf"/>
</dbReference>
<dbReference type="AlphaFoldDB" id="A0A3B0ZM88"/>
<dbReference type="Gene3D" id="3.30.70.1070">
    <property type="entry name" value="Sporulation related repeat"/>
    <property type="match status" value="1"/>
</dbReference>
<gene>
    <name evidence="3" type="ORF">MNBD_GAMMA17-657</name>
</gene>
<dbReference type="EMBL" id="UOFQ01000099">
    <property type="protein sequence ID" value="VAW88512.1"/>
    <property type="molecule type" value="Genomic_DNA"/>
</dbReference>